<dbReference type="PRINTS" id="PR00099">
    <property type="entry name" value="CPSGATASE"/>
</dbReference>
<gene>
    <name evidence="10" type="primary">LOC106813145</name>
</gene>
<evidence type="ECO:0000256" key="4">
    <source>
        <dbReference type="ARBA" id="ARBA00022962"/>
    </source>
</evidence>
<keyword evidence="9" id="KW-1185">Reference proteome</keyword>
<dbReference type="GeneID" id="106813145"/>
<comment type="catalytic activity">
    <reaction evidence="7">
        <text>L-glutamine + H2O = L-glutamate + NH4(+)</text>
        <dbReference type="Rhea" id="RHEA:15889"/>
        <dbReference type="ChEBI" id="CHEBI:15377"/>
        <dbReference type="ChEBI" id="CHEBI:28938"/>
        <dbReference type="ChEBI" id="CHEBI:29985"/>
        <dbReference type="ChEBI" id="CHEBI:58359"/>
    </reaction>
</comment>
<dbReference type="InterPro" id="IPR050472">
    <property type="entry name" value="Anth_synth/Amidotransfase"/>
</dbReference>
<dbReference type="InterPro" id="IPR035686">
    <property type="entry name" value="CPSase_GATase1"/>
</dbReference>
<reference evidence="10" key="1">
    <citation type="submission" date="2025-08" db="UniProtKB">
        <authorList>
            <consortium name="RefSeq"/>
        </authorList>
    </citation>
    <scope>IDENTIFICATION</scope>
</reference>
<name>A0ABM1EKH0_PRICU</name>
<evidence type="ECO:0000256" key="7">
    <source>
        <dbReference type="ARBA" id="ARBA00049285"/>
    </source>
</evidence>
<feature type="domain" description="Glutamine amidotransferase" evidence="8">
    <location>
        <begin position="47"/>
        <end position="222"/>
    </location>
</feature>
<dbReference type="PROSITE" id="PS51273">
    <property type="entry name" value="GATASE_TYPE_1"/>
    <property type="match status" value="1"/>
</dbReference>
<dbReference type="SUPFAM" id="SSF52317">
    <property type="entry name" value="Class I glutamine amidotransferase-like"/>
    <property type="match status" value="1"/>
</dbReference>
<dbReference type="PANTHER" id="PTHR43418">
    <property type="entry name" value="MULTIFUNCTIONAL TRYPTOPHAN BIOSYNTHESIS PROTEIN-RELATED"/>
    <property type="match status" value="1"/>
</dbReference>
<sequence length="243" mass="26661">MLGKIVAEGTMPESFPFHDPNVINLVKGVSIKEPVVYNQQGTPSIVCVDCGLKFNQIRCLVTRGAKVTVVPWDHPLRSNEYDGLFISNGPGDPTQCVATITNLRKLIEEENCKPAFGICLGHQLLSLAAGAKSFKMSCGNRSHNQPCTHHGTERCFITTQNHGFAVNAETLPADWSPLFTNANDHTNEGIVHQKKPFFSVQFHPEHMAGPRDLEDLFTVFLDAVRDWKAGERGAQRGGPEGAV</sequence>
<comment type="subunit">
    <text evidence="5">Heterodimer composed of 2 chains; the small (or glutamine) chain promotes the hydrolysis of glutamine to ammonia, which is used by the large (or ammonia) chain to synthesize carbamoyl phosphate.</text>
</comment>
<comment type="pathway">
    <text evidence="1">Amino-acid biosynthesis; L-arginine biosynthesis; carbamoyl phosphate from bicarbonate: step 1/1.</text>
</comment>
<dbReference type="Proteomes" id="UP000695022">
    <property type="component" value="Unplaced"/>
</dbReference>
<accession>A0ABM1EKH0</accession>
<proteinExistence type="inferred from homology"/>
<evidence type="ECO:0000313" key="10">
    <source>
        <dbReference type="RefSeq" id="XP_014672691.1"/>
    </source>
</evidence>
<protein>
    <recommendedName>
        <fullName evidence="3">carbamoyl-phosphate synthase (glutamine-hydrolyzing)</fullName>
        <ecNumber evidence="3">6.3.5.5</ecNumber>
    </recommendedName>
</protein>
<evidence type="ECO:0000256" key="2">
    <source>
        <dbReference type="ARBA" id="ARBA00007800"/>
    </source>
</evidence>
<comment type="catalytic activity">
    <reaction evidence="6">
        <text>hydrogencarbonate + L-glutamine + 2 ATP + H2O = carbamoyl phosphate + L-glutamate + 2 ADP + phosphate + 2 H(+)</text>
        <dbReference type="Rhea" id="RHEA:18633"/>
        <dbReference type="ChEBI" id="CHEBI:15377"/>
        <dbReference type="ChEBI" id="CHEBI:15378"/>
        <dbReference type="ChEBI" id="CHEBI:17544"/>
        <dbReference type="ChEBI" id="CHEBI:29985"/>
        <dbReference type="ChEBI" id="CHEBI:30616"/>
        <dbReference type="ChEBI" id="CHEBI:43474"/>
        <dbReference type="ChEBI" id="CHEBI:58228"/>
        <dbReference type="ChEBI" id="CHEBI:58359"/>
        <dbReference type="ChEBI" id="CHEBI:456216"/>
        <dbReference type="EC" id="6.3.5.5"/>
    </reaction>
</comment>
<dbReference type="Gene3D" id="3.40.50.880">
    <property type="match status" value="1"/>
</dbReference>
<evidence type="ECO:0000256" key="1">
    <source>
        <dbReference type="ARBA" id="ARBA00005077"/>
    </source>
</evidence>
<dbReference type="PANTHER" id="PTHR43418:SF7">
    <property type="entry name" value="CARBAMOYL-PHOSPHATE SYNTHASE SMALL CHAIN"/>
    <property type="match status" value="1"/>
</dbReference>
<dbReference type="InterPro" id="IPR017926">
    <property type="entry name" value="GATASE"/>
</dbReference>
<dbReference type="CDD" id="cd01744">
    <property type="entry name" value="GATase1_CPSase"/>
    <property type="match status" value="1"/>
</dbReference>
<dbReference type="Pfam" id="PF00117">
    <property type="entry name" value="GATase"/>
    <property type="match status" value="1"/>
</dbReference>
<evidence type="ECO:0000313" key="9">
    <source>
        <dbReference type="Proteomes" id="UP000695022"/>
    </source>
</evidence>
<dbReference type="EC" id="6.3.5.5" evidence="3"/>
<dbReference type="InterPro" id="IPR029062">
    <property type="entry name" value="Class_I_gatase-like"/>
</dbReference>
<evidence type="ECO:0000256" key="6">
    <source>
        <dbReference type="ARBA" id="ARBA00048816"/>
    </source>
</evidence>
<evidence type="ECO:0000259" key="8">
    <source>
        <dbReference type="Pfam" id="PF00117"/>
    </source>
</evidence>
<evidence type="ECO:0000256" key="3">
    <source>
        <dbReference type="ARBA" id="ARBA00012738"/>
    </source>
</evidence>
<organism evidence="9 10">
    <name type="scientific">Priapulus caudatus</name>
    <name type="common">Priapulid worm</name>
    <dbReference type="NCBI Taxonomy" id="37621"/>
    <lineage>
        <taxon>Eukaryota</taxon>
        <taxon>Metazoa</taxon>
        <taxon>Ecdysozoa</taxon>
        <taxon>Scalidophora</taxon>
        <taxon>Priapulida</taxon>
        <taxon>Priapulimorpha</taxon>
        <taxon>Priapulimorphida</taxon>
        <taxon>Priapulidae</taxon>
        <taxon>Priapulus</taxon>
    </lineage>
</organism>
<keyword evidence="4" id="KW-0315">Glutamine amidotransferase</keyword>
<dbReference type="PRINTS" id="PR00096">
    <property type="entry name" value="GATASE"/>
</dbReference>
<dbReference type="PRINTS" id="PR00097">
    <property type="entry name" value="ANTSNTHASEII"/>
</dbReference>
<dbReference type="RefSeq" id="XP_014672691.1">
    <property type="nucleotide sequence ID" value="XM_014817205.1"/>
</dbReference>
<comment type="similarity">
    <text evidence="2">Belongs to the CarA family.</text>
</comment>
<evidence type="ECO:0000256" key="5">
    <source>
        <dbReference type="ARBA" id="ARBA00044031"/>
    </source>
</evidence>